<keyword evidence="3" id="KW-1185">Reference proteome</keyword>
<gene>
    <name evidence="2" type="ORF">NDU88_007126</name>
</gene>
<evidence type="ECO:0000313" key="2">
    <source>
        <dbReference type="EMBL" id="KAJ1140788.1"/>
    </source>
</evidence>
<dbReference type="AlphaFoldDB" id="A0AAV7QQY4"/>
<proteinExistence type="predicted"/>
<accession>A0AAV7QQY4</accession>
<sequence length="195" mass="22461">MEATTNRKHHRRSNELLYEEVKMAGTIKKVMEEVYRCAGSLEELKREFEDQEHTALCAGARELEMGHTRGEREDRQERRLKTAVREEDDSNSRWTGEVKDAYKRKGDASSQEKNACRKAAGCWQIVPSAEKAAVELKPAEKKGILWTAKRVRQHPGAKIALRVIAAQDRFCRRVTRRWLGDSRGFGMKCSNKRES</sequence>
<evidence type="ECO:0000313" key="3">
    <source>
        <dbReference type="Proteomes" id="UP001066276"/>
    </source>
</evidence>
<evidence type="ECO:0000256" key="1">
    <source>
        <dbReference type="SAM" id="MobiDB-lite"/>
    </source>
</evidence>
<name>A0AAV7QQY4_PLEWA</name>
<protein>
    <submittedName>
        <fullName evidence="2">Uncharacterized protein</fullName>
    </submittedName>
</protein>
<dbReference type="EMBL" id="JANPWB010000010">
    <property type="protein sequence ID" value="KAJ1140788.1"/>
    <property type="molecule type" value="Genomic_DNA"/>
</dbReference>
<organism evidence="2 3">
    <name type="scientific">Pleurodeles waltl</name>
    <name type="common">Iberian ribbed newt</name>
    <dbReference type="NCBI Taxonomy" id="8319"/>
    <lineage>
        <taxon>Eukaryota</taxon>
        <taxon>Metazoa</taxon>
        <taxon>Chordata</taxon>
        <taxon>Craniata</taxon>
        <taxon>Vertebrata</taxon>
        <taxon>Euteleostomi</taxon>
        <taxon>Amphibia</taxon>
        <taxon>Batrachia</taxon>
        <taxon>Caudata</taxon>
        <taxon>Salamandroidea</taxon>
        <taxon>Salamandridae</taxon>
        <taxon>Pleurodelinae</taxon>
        <taxon>Pleurodeles</taxon>
    </lineage>
</organism>
<feature type="compositionally biased region" description="Basic and acidic residues" evidence="1">
    <location>
        <begin position="64"/>
        <end position="85"/>
    </location>
</feature>
<comment type="caution">
    <text evidence="2">The sequence shown here is derived from an EMBL/GenBank/DDBJ whole genome shotgun (WGS) entry which is preliminary data.</text>
</comment>
<feature type="region of interest" description="Disordered" evidence="1">
    <location>
        <begin position="64"/>
        <end position="94"/>
    </location>
</feature>
<reference evidence="2" key="1">
    <citation type="journal article" date="2022" name="bioRxiv">
        <title>Sequencing and chromosome-scale assembly of the giantPleurodeles waltlgenome.</title>
        <authorList>
            <person name="Brown T."/>
            <person name="Elewa A."/>
            <person name="Iarovenko S."/>
            <person name="Subramanian E."/>
            <person name="Araus A.J."/>
            <person name="Petzold A."/>
            <person name="Susuki M."/>
            <person name="Suzuki K.-i.T."/>
            <person name="Hayashi T."/>
            <person name="Toyoda A."/>
            <person name="Oliveira C."/>
            <person name="Osipova E."/>
            <person name="Leigh N.D."/>
            <person name="Simon A."/>
            <person name="Yun M.H."/>
        </authorList>
    </citation>
    <scope>NUCLEOTIDE SEQUENCE</scope>
    <source>
        <strain evidence="2">20211129_DDA</strain>
        <tissue evidence="2">Liver</tissue>
    </source>
</reference>
<dbReference type="Proteomes" id="UP001066276">
    <property type="component" value="Chromosome 6"/>
</dbReference>